<dbReference type="Proteomes" id="UP001329915">
    <property type="component" value="Chromosome"/>
</dbReference>
<name>A0AAU0UPC8_9FIRM</name>
<evidence type="ECO:0000313" key="2">
    <source>
        <dbReference type="EMBL" id="WRO22392.1"/>
    </source>
</evidence>
<accession>A0AAU0UPC8</accession>
<dbReference type="Pfam" id="PF13646">
    <property type="entry name" value="HEAT_2"/>
    <property type="match status" value="1"/>
</dbReference>
<gene>
    <name evidence="2" type="ORF">MFMK1_002221</name>
</gene>
<dbReference type="PANTHER" id="PTHR30002:SF4">
    <property type="entry name" value="EPOXYQUEUOSINE REDUCTASE"/>
    <property type="match status" value="1"/>
</dbReference>
<protein>
    <submittedName>
        <fullName evidence="2">HEAT repeat domain-containing protein</fullName>
    </submittedName>
</protein>
<keyword evidence="3" id="KW-1185">Reference proteome</keyword>
<keyword evidence="1" id="KW-0479">Metal-binding</keyword>
<dbReference type="AlphaFoldDB" id="A0AAU0UPC8"/>
<evidence type="ECO:0000313" key="3">
    <source>
        <dbReference type="Proteomes" id="UP001329915"/>
    </source>
</evidence>
<organism evidence="2 3">
    <name type="scientific">Metallumcola ferriviriculae</name>
    <dbReference type="NCBI Taxonomy" id="3039180"/>
    <lineage>
        <taxon>Bacteria</taxon>
        <taxon>Bacillati</taxon>
        <taxon>Bacillota</taxon>
        <taxon>Clostridia</taxon>
        <taxon>Neomoorellales</taxon>
        <taxon>Desulfitibacteraceae</taxon>
        <taxon>Metallumcola</taxon>
    </lineage>
</organism>
<dbReference type="SUPFAM" id="SSF54862">
    <property type="entry name" value="4Fe-4S ferredoxins"/>
    <property type="match status" value="1"/>
</dbReference>
<dbReference type="EMBL" id="CP121694">
    <property type="protein sequence ID" value="WRO22392.1"/>
    <property type="molecule type" value="Genomic_DNA"/>
</dbReference>
<dbReference type="InterPro" id="IPR004453">
    <property type="entry name" value="QueG"/>
</dbReference>
<dbReference type="SMART" id="SM00567">
    <property type="entry name" value="EZ_HEAT"/>
    <property type="match status" value="2"/>
</dbReference>
<dbReference type="RefSeq" id="WP_366921805.1">
    <property type="nucleotide sequence ID" value="NZ_CP121694.1"/>
</dbReference>
<dbReference type="GO" id="GO:0008616">
    <property type="term" value="P:tRNA queuosine(34) biosynthetic process"/>
    <property type="evidence" value="ECO:0007669"/>
    <property type="project" value="InterPro"/>
</dbReference>
<sequence>MGFTTAAIFKSQVEVLASRKALYDWTAVKGLDLINGVDPKRVYPEGKSIVVLMENYFNKSFPKAMENTFGRCYLDDDRVTKDGLFLRIKAFRGFLRDHGVESKVPFNIPHRLAAARAGLGTFGKNCLFYSRKAAKQSSWTLPIAIITNQEFEPDNPTITIGCPDWCRNACIVACPTQALLAPRKLDPRRCISFLTYYGEEITPLEFREPMGMWIYGCDRCQNICPRNQPWLAEKLPVNEKVAAMKDDFDLIKLLHMDMNYFKTKIWPHMFYVPPKEIWRWKMNAARALGNSRDPSYIPQLVKAYSENNDERVQGMCAWALGRIGGHEAKKALRSFVSESNKTIMEEVETALAFA</sequence>
<dbReference type="GO" id="GO:0052693">
    <property type="term" value="F:epoxyqueuosine reductase activity"/>
    <property type="evidence" value="ECO:0007669"/>
    <property type="project" value="TreeGrafter"/>
</dbReference>
<dbReference type="GO" id="GO:0051539">
    <property type="term" value="F:4 iron, 4 sulfur cluster binding"/>
    <property type="evidence" value="ECO:0007669"/>
    <property type="project" value="UniProtKB-KW"/>
</dbReference>
<proteinExistence type="predicted"/>
<dbReference type="InterPro" id="IPR004155">
    <property type="entry name" value="PBS_lyase_HEAT"/>
</dbReference>
<keyword evidence="1" id="KW-0408">Iron</keyword>
<dbReference type="Pfam" id="PF13484">
    <property type="entry name" value="Fer4_16"/>
    <property type="match status" value="1"/>
</dbReference>
<dbReference type="KEGG" id="dbc:MFMK1_002221"/>
<keyword evidence="1" id="KW-0004">4Fe-4S</keyword>
<dbReference type="InterPro" id="IPR016024">
    <property type="entry name" value="ARM-type_fold"/>
</dbReference>
<dbReference type="InterPro" id="IPR011989">
    <property type="entry name" value="ARM-like"/>
</dbReference>
<dbReference type="SUPFAM" id="SSF48371">
    <property type="entry name" value="ARM repeat"/>
    <property type="match status" value="1"/>
</dbReference>
<keyword evidence="1" id="KW-0411">Iron-sulfur</keyword>
<reference evidence="2 3" key="1">
    <citation type="submission" date="2023-04" db="EMBL/GenBank/DDBJ databases">
        <authorList>
            <person name="Hsu D."/>
        </authorList>
    </citation>
    <scope>NUCLEOTIDE SEQUENCE [LARGE SCALE GENOMIC DNA]</scope>
    <source>
        <strain evidence="2 3">MK1</strain>
    </source>
</reference>
<dbReference type="Gene3D" id="1.25.10.10">
    <property type="entry name" value="Leucine-rich Repeat Variant"/>
    <property type="match status" value="1"/>
</dbReference>
<evidence type="ECO:0000256" key="1">
    <source>
        <dbReference type="ARBA" id="ARBA00022485"/>
    </source>
</evidence>
<dbReference type="PANTHER" id="PTHR30002">
    <property type="entry name" value="EPOXYQUEUOSINE REDUCTASE"/>
    <property type="match status" value="1"/>
</dbReference>